<dbReference type="EMBL" id="KV417856">
    <property type="protein sequence ID" value="KZP05191.1"/>
    <property type="molecule type" value="Genomic_DNA"/>
</dbReference>
<dbReference type="SUPFAM" id="SSF90123">
    <property type="entry name" value="ABC transporter transmembrane region"/>
    <property type="match status" value="2"/>
</dbReference>
<dbReference type="PROSITE" id="PS50929">
    <property type="entry name" value="ABC_TM1F"/>
    <property type="match status" value="2"/>
</dbReference>
<dbReference type="PANTHER" id="PTHR24223">
    <property type="entry name" value="ATP-BINDING CASSETTE SUB-FAMILY C"/>
    <property type="match status" value="1"/>
</dbReference>
<dbReference type="SMART" id="SM00382">
    <property type="entry name" value="AAA"/>
    <property type="match status" value="2"/>
</dbReference>
<dbReference type="PROSITE" id="PS00211">
    <property type="entry name" value="ABC_TRANSPORTER_1"/>
    <property type="match status" value="2"/>
</dbReference>
<keyword evidence="13" id="KW-1185">Reference proteome</keyword>
<feature type="domain" description="ABC transmembrane type-1" evidence="11">
    <location>
        <begin position="299"/>
        <end position="626"/>
    </location>
</feature>
<proteinExistence type="predicted"/>
<feature type="transmembrane region" description="Helical" evidence="9">
    <location>
        <begin position="1075"/>
        <end position="1100"/>
    </location>
</feature>
<evidence type="ECO:0000256" key="1">
    <source>
        <dbReference type="ARBA" id="ARBA00004370"/>
    </source>
</evidence>
<evidence type="ECO:0000256" key="9">
    <source>
        <dbReference type="SAM" id="Phobius"/>
    </source>
</evidence>
<dbReference type="STRING" id="436010.A0A167VN37"/>
<feature type="transmembrane region" description="Helical" evidence="9">
    <location>
        <begin position="190"/>
        <end position="211"/>
    </location>
</feature>
<dbReference type="PROSITE" id="PS50893">
    <property type="entry name" value="ABC_TRANSPORTER_2"/>
    <property type="match status" value="2"/>
</dbReference>
<feature type="region of interest" description="Disordered" evidence="8">
    <location>
        <begin position="645"/>
        <end position="664"/>
    </location>
</feature>
<feature type="domain" description="ABC transmembrane type-1" evidence="11">
    <location>
        <begin position="1076"/>
        <end position="1315"/>
    </location>
</feature>
<dbReference type="PANTHER" id="PTHR24223:SF415">
    <property type="entry name" value="FI20190P1"/>
    <property type="match status" value="1"/>
</dbReference>
<evidence type="ECO:0000256" key="7">
    <source>
        <dbReference type="ARBA" id="ARBA00023136"/>
    </source>
</evidence>
<keyword evidence="3 9" id="KW-0812">Transmembrane</keyword>
<reference evidence="12 13" key="1">
    <citation type="journal article" date="2016" name="Mol. Biol. Evol.">
        <title>Comparative Genomics of Early-Diverging Mushroom-Forming Fungi Provides Insights into the Origins of Lignocellulose Decay Capabilities.</title>
        <authorList>
            <person name="Nagy L.G."/>
            <person name="Riley R."/>
            <person name="Tritt A."/>
            <person name="Adam C."/>
            <person name="Daum C."/>
            <person name="Floudas D."/>
            <person name="Sun H."/>
            <person name="Yadav J.S."/>
            <person name="Pangilinan J."/>
            <person name="Larsson K.H."/>
            <person name="Matsuura K."/>
            <person name="Barry K."/>
            <person name="Labutti K."/>
            <person name="Kuo R."/>
            <person name="Ohm R.A."/>
            <person name="Bhattacharya S.S."/>
            <person name="Shirouzu T."/>
            <person name="Yoshinaga Y."/>
            <person name="Martin F.M."/>
            <person name="Grigoriev I.V."/>
            <person name="Hibbett D.S."/>
        </authorList>
    </citation>
    <scope>NUCLEOTIDE SEQUENCE [LARGE SCALE GENOMIC DNA]</scope>
    <source>
        <strain evidence="12 13">CBS 109695</strain>
    </source>
</reference>
<feature type="transmembrane region" description="Helical" evidence="9">
    <location>
        <begin position="20"/>
        <end position="39"/>
    </location>
</feature>
<feature type="transmembrane region" description="Helical" evidence="9">
    <location>
        <begin position="92"/>
        <end position="114"/>
    </location>
</feature>
<feature type="transmembrane region" description="Helical" evidence="9">
    <location>
        <begin position="567"/>
        <end position="589"/>
    </location>
</feature>
<dbReference type="InterPro" id="IPR003439">
    <property type="entry name" value="ABC_transporter-like_ATP-bd"/>
</dbReference>
<dbReference type="SUPFAM" id="SSF52540">
    <property type="entry name" value="P-loop containing nucleoside triphosphate hydrolases"/>
    <property type="match status" value="2"/>
</dbReference>
<keyword evidence="2" id="KW-0813">Transport</keyword>
<evidence type="ECO:0000259" key="10">
    <source>
        <dbReference type="PROSITE" id="PS50893"/>
    </source>
</evidence>
<dbReference type="InterPro" id="IPR011527">
    <property type="entry name" value="ABC1_TM_dom"/>
</dbReference>
<dbReference type="InterPro" id="IPR036640">
    <property type="entry name" value="ABC1_TM_sf"/>
</dbReference>
<name>A0A167VN37_9AGAM</name>
<dbReference type="CDD" id="cd03244">
    <property type="entry name" value="ABCC_MRP_domain2"/>
    <property type="match status" value="1"/>
</dbReference>
<feature type="transmembrane region" description="Helical" evidence="9">
    <location>
        <begin position="336"/>
        <end position="353"/>
    </location>
</feature>
<dbReference type="Pfam" id="PF00005">
    <property type="entry name" value="ABC_tran"/>
    <property type="match status" value="2"/>
</dbReference>
<keyword evidence="5" id="KW-0067">ATP-binding</keyword>
<gene>
    <name evidence="12" type="ORF">FIBSPDRAFT_1054231</name>
</gene>
<dbReference type="Proteomes" id="UP000076532">
    <property type="component" value="Unassembled WGS sequence"/>
</dbReference>
<evidence type="ECO:0000256" key="8">
    <source>
        <dbReference type="SAM" id="MobiDB-lite"/>
    </source>
</evidence>
<dbReference type="GO" id="GO:0016020">
    <property type="term" value="C:membrane"/>
    <property type="evidence" value="ECO:0007669"/>
    <property type="project" value="UniProtKB-SubCell"/>
</dbReference>
<dbReference type="InterPro" id="IPR003593">
    <property type="entry name" value="AAA+_ATPase"/>
</dbReference>
<dbReference type="InterPro" id="IPR017871">
    <property type="entry name" value="ABC_transporter-like_CS"/>
</dbReference>
<feature type="region of interest" description="Disordered" evidence="8">
    <location>
        <begin position="1474"/>
        <end position="1505"/>
    </location>
</feature>
<dbReference type="InterPro" id="IPR027417">
    <property type="entry name" value="P-loop_NTPase"/>
</dbReference>
<dbReference type="GO" id="GO:0016887">
    <property type="term" value="F:ATP hydrolysis activity"/>
    <property type="evidence" value="ECO:0007669"/>
    <property type="project" value="InterPro"/>
</dbReference>
<evidence type="ECO:0000256" key="4">
    <source>
        <dbReference type="ARBA" id="ARBA00022741"/>
    </source>
</evidence>
<feature type="transmembrane region" description="Helical" evidence="9">
    <location>
        <begin position="1259"/>
        <end position="1280"/>
    </location>
</feature>
<evidence type="ECO:0000256" key="6">
    <source>
        <dbReference type="ARBA" id="ARBA00022989"/>
    </source>
</evidence>
<dbReference type="OrthoDB" id="6500128at2759"/>
<feature type="domain" description="ABC transporter" evidence="10">
    <location>
        <begin position="675"/>
        <end position="925"/>
    </location>
</feature>
<evidence type="ECO:0000256" key="3">
    <source>
        <dbReference type="ARBA" id="ARBA00022692"/>
    </source>
</evidence>
<evidence type="ECO:0000313" key="13">
    <source>
        <dbReference type="Proteomes" id="UP000076532"/>
    </source>
</evidence>
<keyword evidence="6 9" id="KW-1133">Transmembrane helix</keyword>
<feature type="transmembrane region" description="Helical" evidence="9">
    <location>
        <begin position="455"/>
        <end position="478"/>
    </location>
</feature>
<feature type="transmembrane region" description="Helical" evidence="9">
    <location>
        <begin position="150"/>
        <end position="170"/>
    </location>
</feature>
<dbReference type="GO" id="GO:0140359">
    <property type="term" value="F:ABC-type transporter activity"/>
    <property type="evidence" value="ECO:0007669"/>
    <property type="project" value="InterPro"/>
</dbReference>
<dbReference type="Pfam" id="PF00664">
    <property type="entry name" value="ABC_membrane"/>
    <property type="match status" value="2"/>
</dbReference>
<sequence length="1648" mass="182157">MPVCTTSNGADFTHPCVRAAWAAILPTIFVSTICLRACLPKHIKQSLRLSFFTNFLSLHEAEALDISDEKYQDEPVEIEVEVRVPVWKTFTLSFVAMLQTMLWLVVGSYTLIAVPGGTGIASGIFAILRAATWFYGAMRPIVKAQATAPYDLFILYLIQLVMSCLLLGGVAYEHDVYNRPLPSPSSMASLIFNLAATLVLLGVILSMPLALPSNRVKKSDIGVTVSPDDYVTLWGWITFSWIAPIIKKGAHTTLVDSDIWSLSPTMSSKPLFAKFAVTRRPTLIKRLWAANKADMMTDMLLTYLGVVFSYAGPFFLRKILSELDNEQITQRDRSNAYLYAFLAFVFTLLKSQTDLTQLWIGRRAATRIRTELMAAIYAKALKRKDYSGVIDKDKQQEAADKKADAEALVNNTSAADKAKMKQAKAARADKANEARGGADTGKIVTLMSVDAQRTAMAATMIHMVYAGPLEIILGTVFLYRLLGWSAFAGYAVIFASWPINSLVTKRAIRIQKGTSVARDKRMQVVNELISAVKFVKFFAWEGRWIARVMEARKNELNWITKSRINAVFFYITFTFAPILVAVISFWAFILSGNEMTISIAFTSITLFAMVRSPLTSLPSILVQLLETKVGIDRIDKFLEEDEVSEQVSSLKDGNTDVPPRDGDVDPRLGIEHASFKWNEVEEKKSDPAPGPQADPELQIEQHRFELRDIDVIFPEGELSMITGPTASGKSAMLMALLGEMTLLGGRIIMTKNTNKVDEYGNMHSISYAAQSPWLRHQSIKDNILFGYPYDEERYNAVIECCALQPDLEMLEDGDATEIGARGVSLSGGQKARVALARAVYARTKYVLLDDPLSAVDSHTSRFLFEKLFKGPLLANRTVVLVTHHVELVLPGAHYLVRMLDGRIDTQGTIKDLRAQGVLGSITQDESLTLEQEKPADAEEVLDPKAALDADGKAVEATKKPRKLIEDEHRAEGGVKWGIYNTYLEASWYGTWVIILILILLNEALGVGERVFMGIWGEAYGPGGAQLTMAPLIAMANENQAFFDGSVHAALRHHSVQALSNVSATTYPRAQEHPMLYVGIYTAISFATGIAAIASIIVQIVGGLRASRVLFKRLLTTVVHATMRWHDTTPQGRMLNRFSKDIETIDTSLARSLQSVNSSLAVFFAAIATITYFFPLFLIPAFFLGFVYQRLGVAYLRSGRSLRRMESNTRSPVFSGFGEMLDGLVTVRAFSAERRFLNDLHGKLDNTVKMWYTFWMTNRWLLLNFDALGAIVVYITTLFSISPYVSAGTAGLCITSAMAYTTSIYWVCRYYTSLELDLNSVERVVEYLSLPQEPPATIESNRPPAYWPSSSTKDALISVQNLVVKYAPELPAVLHGVSFDLQAKERIGLLGRTGSGKSTLAMSLLRFNDPVSGKILIDGIDISTIGVGDLRSRLTFIPQDATLFSGTLRDNLDPFGDHEDSACLDVLRRVQLLTDSTGPSQRGSRDASRVPSIRDDAESSLSVTSTEVEPTAKISLDTQISAGGANFSSGQRQLIAMARALLRHSSVIILDEATSSIDFATDAKIQATIREEFGDSLLLTVAHRLRTVIDYDRLIVLDKGEIAEFDTPLNLINKEGGIFRDMCLKSGTFGELEAEARAKAQRDAPTVVQ</sequence>
<evidence type="ECO:0000313" key="12">
    <source>
        <dbReference type="EMBL" id="KZP05191.1"/>
    </source>
</evidence>
<dbReference type="Gene3D" id="3.40.50.300">
    <property type="entry name" value="P-loop containing nucleotide triphosphate hydrolases"/>
    <property type="match status" value="2"/>
</dbReference>
<evidence type="ECO:0000256" key="2">
    <source>
        <dbReference type="ARBA" id="ARBA00022448"/>
    </source>
</evidence>
<feature type="transmembrane region" description="Helical" evidence="9">
    <location>
        <begin position="484"/>
        <end position="503"/>
    </location>
</feature>
<feature type="transmembrane region" description="Helical" evidence="9">
    <location>
        <begin position="295"/>
        <end position="316"/>
    </location>
</feature>
<comment type="subcellular location">
    <subcellularLocation>
        <location evidence="1">Membrane</location>
    </subcellularLocation>
</comment>
<dbReference type="FunFam" id="3.40.50.300:FF:001354">
    <property type="entry name" value="ATP-binding cassette (ABC) transporter, putative"/>
    <property type="match status" value="1"/>
</dbReference>
<dbReference type="CDD" id="cd18604">
    <property type="entry name" value="ABC_6TM_VMR1_D2_like"/>
    <property type="match status" value="1"/>
</dbReference>
<dbReference type="Gene3D" id="1.20.1560.10">
    <property type="entry name" value="ABC transporter type 1, transmembrane domain"/>
    <property type="match status" value="2"/>
</dbReference>
<dbReference type="GO" id="GO:0005524">
    <property type="term" value="F:ATP binding"/>
    <property type="evidence" value="ECO:0007669"/>
    <property type="project" value="UniProtKB-KW"/>
</dbReference>
<keyword evidence="7 9" id="KW-0472">Membrane</keyword>
<dbReference type="InterPro" id="IPR050173">
    <property type="entry name" value="ABC_transporter_C-like"/>
</dbReference>
<evidence type="ECO:0000259" key="11">
    <source>
        <dbReference type="PROSITE" id="PS50929"/>
    </source>
</evidence>
<feature type="compositionally biased region" description="Basic and acidic residues" evidence="8">
    <location>
        <begin position="1482"/>
        <end position="1496"/>
    </location>
</feature>
<organism evidence="12 13">
    <name type="scientific">Athelia psychrophila</name>
    <dbReference type="NCBI Taxonomy" id="1759441"/>
    <lineage>
        <taxon>Eukaryota</taxon>
        <taxon>Fungi</taxon>
        <taxon>Dikarya</taxon>
        <taxon>Basidiomycota</taxon>
        <taxon>Agaricomycotina</taxon>
        <taxon>Agaricomycetes</taxon>
        <taxon>Agaricomycetidae</taxon>
        <taxon>Atheliales</taxon>
        <taxon>Atheliaceae</taxon>
        <taxon>Athelia</taxon>
    </lineage>
</organism>
<keyword evidence="4" id="KW-0547">Nucleotide-binding</keyword>
<protein>
    <submittedName>
        <fullName evidence="12">Multidrug resistance-associated ABC transporter</fullName>
    </submittedName>
</protein>
<accession>A0A167VN37</accession>
<feature type="transmembrane region" description="Helical" evidence="9">
    <location>
        <begin position="1159"/>
        <end position="1187"/>
    </location>
</feature>
<feature type="domain" description="ABC transporter" evidence="10">
    <location>
        <begin position="1356"/>
        <end position="1623"/>
    </location>
</feature>
<dbReference type="CDD" id="cd03250">
    <property type="entry name" value="ABCC_MRP_domain1"/>
    <property type="match status" value="1"/>
</dbReference>
<dbReference type="CDD" id="cd18596">
    <property type="entry name" value="ABC_6TM_VMR1_D1_like"/>
    <property type="match status" value="1"/>
</dbReference>
<evidence type="ECO:0000256" key="5">
    <source>
        <dbReference type="ARBA" id="ARBA00022840"/>
    </source>
</evidence>
<feature type="transmembrane region" description="Helical" evidence="9">
    <location>
        <begin position="120"/>
        <end position="138"/>
    </location>
</feature>